<dbReference type="EMBL" id="JARULZ010000002">
    <property type="protein sequence ID" value="MEH0638665.1"/>
    <property type="molecule type" value="Genomic_DNA"/>
</dbReference>
<accession>A0ABU8AY97</accession>
<evidence type="ECO:0000256" key="1">
    <source>
        <dbReference type="ARBA" id="ARBA00009013"/>
    </source>
</evidence>
<comment type="similarity">
    <text evidence="1 2">Belongs to the anti-sigma-factor antagonist family.</text>
</comment>
<proteinExistence type="inferred from homology"/>
<dbReference type="PROSITE" id="PS50801">
    <property type="entry name" value="STAS"/>
    <property type="match status" value="1"/>
</dbReference>
<organism evidence="4 5">
    <name type="scientific">Streptomyces bottropensis</name>
    <dbReference type="NCBI Taxonomy" id="42235"/>
    <lineage>
        <taxon>Bacteria</taxon>
        <taxon>Bacillati</taxon>
        <taxon>Actinomycetota</taxon>
        <taxon>Actinomycetes</taxon>
        <taxon>Kitasatosporales</taxon>
        <taxon>Streptomycetaceae</taxon>
        <taxon>Streptomyces</taxon>
    </lineage>
</organism>
<evidence type="ECO:0000313" key="4">
    <source>
        <dbReference type="EMBL" id="MEH0638665.1"/>
    </source>
</evidence>
<keyword evidence="5" id="KW-1185">Reference proteome</keyword>
<evidence type="ECO:0000256" key="2">
    <source>
        <dbReference type="RuleBase" id="RU003749"/>
    </source>
</evidence>
<dbReference type="Proteomes" id="UP001310290">
    <property type="component" value="Unassembled WGS sequence"/>
</dbReference>
<evidence type="ECO:0000313" key="5">
    <source>
        <dbReference type="Proteomes" id="UP001310290"/>
    </source>
</evidence>
<name>A0ABU8AY97_9ACTN</name>
<evidence type="ECO:0000259" key="3">
    <source>
        <dbReference type="PROSITE" id="PS50801"/>
    </source>
</evidence>
<dbReference type="PANTHER" id="PTHR33495">
    <property type="entry name" value="ANTI-SIGMA FACTOR ANTAGONIST TM_1081-RELATED-RELATED"/>
    <property type="match status" value="1"/>
</dbReference>
<sequence length="119" mass="12787">MTETHGAARPGQLSIDHTAIGDIQLLTLRGEIDHSNRDQLRQTLLPGKTATRTVLDLSGVTFLDSSGINTLLAAHQSMSDAQGWLRIAGARDPVLRVLRLVGLDQLIPCHSTVEQATAV</sequence>
<dbReference type="PANTHER" id="PTHR33495:SF2">
    <property type="entry name" value="ANTI-SIGMA FACTOR ANTAGONIST TM_1081-RELATED"/>
    <property type="match status" value="1"/>
</dbReference>
<protein>
    <recommendedName>
        <fullName evidence="2">Anti-sigma factor antagonist</fullName>
    </recommendedName>
</protein>
<dbReference type="CDD" id="cd07043">
    <property type="entry name" value="STAS_anti-anti-sigma_factors"/>
    <property type="match status" value="1"/>
</dbReference>
<dbReference type="InterPro" id="IPR036513">
    <property type="entry name" value="STAS_dom_sf"/>
</dbReference>
<dbReference type="InterPro" id="IPR003658">
    <property type="entry name" value="Anti-sigma_ant"/>
</dbReference>
<feature type="domain" description="STAS" evidence="3">
    <location>
        <begin position="13"/>
        <end position="119"/>
    </location>
</feature>
<comment type="caution">
    <text evidence="4">The sequence shown here is derived from an EMBL/GenBank/DDBJ whole genome shotgun (WGS) entry which is preliminary data.</text>
</comment>
<gene>
    <name evidence="4" type="ORF">QBA35_36270</name>
</gene>
<dbReference type="NCBIfam" id="TIGR00377">
    <property type="entry name" value="ant_ant_sig"/>
    <property type="match status" value="1"/>
</dbReference>
<reference evidence="4" key="1">
    <citation type="submission" date="2023-04" db="EMBL/GenBank/DDBJ databases">
        <title>Genomic diversity of scab-causing Streptomyces spp. in the province of Quebec, Canada.</title>
        <authorList>
            <person name="Biessy A."/>
            <person name="Cadieux M."/>
            <person name="Ciotola M."/>
            <person name="Filion M."/>
        </authorList>
    </citation>
    <scope>NUCLEOTIDE SEQUENCE</scope>
    <source>
        <strain evidence="4">B21-115</strain>
    </source>
</reference>
<dbReference type="Gene3D" id="3.30.750.24">
    <property type="entry name" value="STAS domain"/>
    <property type="match status" value="1"/>
</dbReference>
<dbReference type="Pfam" id="PF01740">
    <property type="entry name" value="STAS"/>
    <property type="match status" value="1"/>
</dbReference>
<dbReference type="InterPro" id="IPR002645">
    <property type="entry name" value="STAS_dom"/>
</dbReference>
<dbReference type="RefSeq" id="WP_334661306.1">
    <property type="nucleotide sequence ID" value="NZ_JARULZ010000002.1"/>
</dbReference>
<dbReference type="SUPFAM" id="SSF52091">
    <property type="entry name" value="SpoIIaa-like"/>
    <property type="match status" value="1"/>
</dbReference>